<dbReference type="InterPro" id="IPR015897">
    <property type="entry name" value="CHK_kinase-like"/>
</dbReference>
<dbReference type="SUPFAM" id="SSF56112">
    <property type="entry name" value="Protein kinase-like (PK-like)"/>
    <property type="match status" value="2"/>
</dbReference>
<sequence>MTRLKIPEWVTSISVNNAVYKILGKGCKVLTVSPNVDDIQFRNCTILLPIKVRVQLKDQTIRKLSFILKTQNNRKFQAKVMSQLKMFFREHQMYHNILPKLEKLYQTVGKSTNFGPRAYRLDYGIGVQYILLEDLAARGYRNIDRNVGFDEVCLKQVLKKLAEFHAASAVYVEKFGMFSKLMTVGVYSKDNKLILQELNDADPFMSQLRRWRVGGQFHGRLIEKEEVLVDLMLENHKVKRNEFNVLNHSDLWMNNIMFKYDAFGSIEDTAFLDYQVVKFGSPAIDLFYTILSSAQMEIKLTKFDDLVQYYFYHLLENLKYLNYQQSLPQLYDIQNALNANGLSVKMSSGSELNKPVNPNEYLDIPKWINEDYFRPIIEKDVANFASIVNFTPVAATAPGENYSSIMVRVVADILLKDGSQKQVSYILKTMLESKAEIFSTTNLFSKEKKMYEVHIPQFIKLYKEAGVDNIELAPKCVHIEVTPERTTLVLEDLKRQSFQNVDRLKGFDMPHIRRVLHKLAEFHAASAKNFELNGPYDEIYAENIFTETIRPLFVDLYNHRQEQYFKAMRTWNLAKDEIEKYIANYLTGEENFDASVKVSQVDENDFNVLNHGDSWSNNYMFNYKANGEINRSIFVDLQMCKWGSPANDLWYMIVTSASLDIKVKEFDRFIQIYHERLVECLKILKYGKYIPTLKELHIMMLKYGYWGPITANGVLAISSLPTNKDASIKMMAEPGPEGDAYRYNMYSNSIYARAMEILLPFFESKGILKGD</sequence>
<dbReference type="PANTHER" id="PTHR11012:SF6">
    <property type="entry name" value="CHK DOMAIN OV1-RELATED"/>
    <property type="match status" value="1"/>
</dbReference>
<feature type="domain" description="CHK kinase-like" evidence="1">
    <location>
        <begin position="130"/>
        <end position="320"/>
    </location>
</feature>
<dbReference type="PANTHER" id="PTHR11012">
    <property type="entry name" value="PROTEIN KINASE-LIKE DOMAIN-CONTAINING"/>
    <property type="match status" value="1"/>
</dbReference>
<dbReference type="Proteomes" id="UP000007798">
    <property type="component" value="Unassembled WGS sequence"/>
</dbReference>
<evidence type="ECO:0000259" key="1">
    <source>
        <dbReference type="SMART" id="SM00587"/>
    </source>
</evidence>
<evidence type="ECO:0000313" key="3">
    <source>
        <dbReference type="Proteomes" id="UP000007798"/>
    </source>
</evidence>
<reference evidence="2 3" key="1">
    <citation type="journal article" date="2007" name="Nature">
        <title>Evolution of genes and genomes on the Drosophila phylogeny.</title>
        <authorList>
            <consortium name="Drosophila 12 Genomes Consortium"/>
            <person name="Clark A.G."/>
            <person name="Eisen M.B."/>
            <person name="Smith D.R."/>
            <person name="Bergman C.M."/>
            <person name="Oliver B."/>
            <person name="Markow T.A."/>
            <person name="Kaufman T.C."/>
            <person name="Kellis M."/>
            <person name="Gelbart W."/>
            <person name="Iyer V.N."/>
            <person name="Pollard D.A."/>
            <person name="Sackton T.B."/>
            <person name="Larracuente A.M."/>
            <person name="Singh N.D."/>
            <person name="Abad J.P."/>
            <person name="Abt D.N."/>
            <person name="Adryan B."/>
            <person name="Aguade M."/>
            <person name="Akashi H."/>
            <person name="Anderson W.W."/>
            <person name="Aquadro C.F."/>
            <person name="Ardell D.H."/>
            <person name="Arguello R."/>
            <person name="Artieri C.G."/>
            <person name="Barbash D.A."/>
            <person name="Barker D."/>
            <person name="Barsanti P."/>
            <person name="Batterham P."/>
            <person name="Batzoglou S."/>
            <person name="Begun D."/>
            <person name="Bhutkar A."/>
            <person name="Blanco E."/>
            <person name="Bosak S.A."/>
            <person name="Bradley R.K."/>
            <person name="Brand A.D."/>
            <person name="Brent M.R."/>
            <person name="Brooks A.N."/>
            <person name="Brown R.H."/>
            <person name="Butlin R.K."/>
            <person name="Caggese C."/>
            <person name="Calvi B.R."/>
            <person name="Bernardo de Carvalho A."/>
            <person name="Caspi A."/>
            <person name="Castrezana S."/>
            <person name="Celniker S.E."/>
            <person name="Chang J.L."/>
            <person name="Chapple C."/>
            <person name="Chatterji S."/>
            <person name="Chinwalla A."/>
            <person name="Civetta A."/>
            <person name="Clifton S.W."/>
            <person name="Comeron J.M."/>
            <person name="Costello J.C."/>
            <person name="Coyne J.A."/>
            <person name="Daub J."/>
            <person name="David R.G."/>
            <person name="Delcher A.L."/>
            <person name="Delehaunty K."/>
            <person name="Do C.B."/>
            <person name="Ebling H."/>
            <person name="Edwards K."/>
            <person name="Eickbush T."/>
            <person name="Evans J.D."/>
            <person name="Filipski A."/>
            <person name="Findeiss S."/>
            <person name="Freyhult E."/>
            <person name="Fulton L."/>
            <person name="Fulton R."/>
            <person name="Garcia A.C."/>
            <person name="Gardiner A."/>
            <person name="Garfield D.A."/>
            <person name="Garvin B.E."/>
            <person name="Gibson G."/>
            <person name="Gilbert D."/>
            <person name="Gnerre S."/>
            <person name="Godfrey J."/>
            <person name="Good R."/>
            <person name="Gotea V."/>
            <person name="Gravely B."/>
            <person name="Greenberg A.J."/>
            <person name="Griffiths-Jones S."/>
            <person name="Gross S."/>
            <person name="Guigo R."/>
            <person name="Gustafson E.A."/>
            <person name="Haerty W."/>
            <person name="Hahn M.W."/>
            <person name="Halligan D.L."/>
            <person name="Halpern A.L."/>
            <person name="Halter G.M."/>
            <person name="Han M.V."/>
            <person name="Heger A."/>
            <person name="Hillier L."/>
            <person name="Hinrichs A.S."/>
            <person name="Holmes I."/>
            <person name="Hoskins R.A."/>
            <person name="Hubisz M.J."/>
            <person name="Hultmark D."/>
            <person name="Huntley M.A."/>
            <person name="Jaffe D.B."/>
            <person name="Jagadeeshan S."/>
            <person name="Jeck W.R."/>
            <person name="Johnson J."/>
            <person name="Jones C.D."/>
            <person name="Jordan W.C."/>
            <person name="Karpen G.H."/>
            <person name="Kataoka E."/>
            <person name="Keightley P.D."/>
            <person name="Kheradpour P."/>
            <person name="Kirkness E.F."/>
            <person name="Koerich L.B."/>
            <person name="Kristiansen K."/>
            <person name="Kudrna D."/>
            <person name="Kulathinal R.J."/>
            <person name="Kumar S."/>
            <person name="Kwok R."/>
            <person name="Lander E."/>
            <person name="Langley C.H."/>
            <person name="Lapoint R."/>
            <person name="Lazzaro B.P."/>
            <person name="Lee S.J."/>
            <person name="Levesque L."/>
            <person name="Li R."/>
            <person name="Lin C.F."/>
            <person name="Lin M.F."/>
            <person name="Lindblad-Toh K."/>
            <person name="Llopart A."/>
            <person name="Long M."/>
            <person name="Low L."/>
            <person name="Lozovsky E."/>
            <person name="Lu J."/>
            <person name="Luo M."/>
            <person name="Machado C.A."/>
            <person name="Makalowski W."/>
            <person name="Marzo M."/>
            <person name="Matsuda M."/>
            <person name="Matzkin L."/>
            <person name="McAllister B."/>
            <person name="McBride C.S."/>
            <person name="McKernan B."/>
            <person name="McKernan K."/>
            <person name="Mendez-Lago M."/>
            <person name="Minx P."/>
            <person name="Mollenhauer M.U."/>
            <person name="Montooth K."/>
            <person name="Mount S.M."/>
            <person name="Mu X."/>
            <person name="Myers E."/>
            <person name="Negre B."/>
            <person name="Newfeld S."/>
            <person name="Nielsen R."/>
            <person name="Noor M.A."/>
            <person name="O'Grady P."/>
            <person name="Pachter L."/>
            <person name="Papaceit M."/>
            <person name="Parisi M.J."/>
            <person name="Parisi M."/>
            <person name="Parts L."/>
            <person name="Pedersen J.S."/>
            <person name="Pesole G."/>
            <person name="Phillippy A.M."/>
            <person name="Ponting C.P."/>
            <person name="Pop M."/>
            <person name="Porcelli D."/>
            <person name="Powell J.R."/>
            <person name="Prohaska S."/>
            <person name="Pruitt K."/>
            <person name="Puig M."/>
            <person name="Quesneville H."/>
            <person name="Ram K.R."/>
            <person name="Rand D."/>
            <person name="Rasmussen M.D."/>
            <person name="Reed L.K."/>
            <person name="Reenan R."/>
            <person name="Reily A."/>
            <person name="Remington K.A."/>
            <person name="Rieger T.T."/>
            <person name="Ritchie M.G."/>
            <person name="Robin C."/>
            <person name="Rogers Y.H."/>
            <person name="Rohde C."/>
            <person name="Rozas J."/>
            <person name="Rubenfield M.J."/>
            <person name="Ruiz A."/>
            <person name="Russo S."/>
            <person name="Salzberg S.L."/>
            <person name="Sanchez-Gracia A."/>
            <person name="Saranga D.J."/>
            <person name="Sato H."/>
            <person name="Schaeffer S.W."/>
            <person name="Schatz M.C."/>
            <person name="Schlenke T."/>
            <person name="Schwartz R."/>
            <person name="Segarra C."/>
            <person name="Singh R.S."/>
            <person name="Sirot L."/>
            <person name="Sirota M."/>
            <person name="Sisneros N.B."/>
            <person name="Smith C.D."/>
            <person name="Smith T.F."/>
            <person name="Spieth J."/>
            <person name="Stage D.E."/>
            <person name="Stark A."/>
            <person name="Stephan W."/>
            <person name="Strausberg R.L."/>
            <person name="Strempel S."/>
            <person name="Sturgill D."/>
            <person name="Sutton G."/>
            <person name="Sutton G.G."/>
            <person name="Tao W."/>
            <person name="Teichmann S."/>
            <person name="Tobari Y.N."/>
            <person name="Tomimura Y."/>
            <person name="Tsolas J.M."/>
            <person name="Valente V.L."/>
            <person name="Venter E."/>
            <person name="Venter J.C."/>
            <person name="Vicario S."/>
            <person name="Vieira F.G."/>
            <person name="Vilella A.J."/>
            <person name="Villasante A."/>
            <person name="Walenz B."/>
            <person name="Wang J."/>
            <person name="Wasserman M."/>
            <person name="Watts T."/>
            <person name="Wilson D."/>
            <person name="Wilson R.K."/>
            <person name="Wing R.A."/>
            <person name="Wolfner M.F."/>
            <person name="Wong A."/>
            <person name="Wong G.K."/>
            <person name="Wu C.I."/>
            <person name="Wu G."/>
            <person name="Yamamoto D."/>
            <person name="Yang H.P."/>
            <person name="Yang S.P."/>
            <person name="Yorke J.A."/>
            <person name="Yoshida K."/>
            <person name="Zdobnov E."/>
            <person name="Zhang P."/>
            <person name="Zhang Y."/>
            <person name="Zimin A.V."/>
            <person name="Baldwin J."/>
            <person name="Abdouelleil A."/>
            <person name="Abdulkadir J."/>
            <person name="Abebe A."/>
            <person name="Abera B."/>
            <person name="Abreu J."/>
            <person name="Acer S.C."/>
            <person name="Aftuck L."/>
            <person name="Alexander A."/>
            <person name="An P."/>
            <person name="Anderson E."/>
            <person name="Anderson S."/>
            <person name="Arachi H."/>
            <person name="Azer M."/>
            <person name="Bachantsang P."/>
            <person name="Barry A."/>
            <person name="Bayul T."/>
            <person name="Berlin A."/>
            <person name="Bessette D."/>
            <person name="Bloom T."/>
            <person name="Blye J."/>
            <person name="Boguslavskiy L."/>
            <person name="Bonnet C."/>
            <person name="Boukhgalter B."/>
            <person name="Bourzgui I."/>
            <person name="Brown A."/>
            <person name="Cahill P."/>
            <person name="Channer S."/>
            <person name="Cheshatsang Y."/>
            <person name="Chuda L."/>
            <person name="Citroen M."/>
            <person name="Collymore A."/>
            <person name="Cooke P."/>
            <person name="Costello M."/>
            <person name="D'Aco K."/>
            <person name="Daza R."/>
            <person name="De Haan G."/>
            <person name="DeGray S."/>
            <person name="DeMaso C."/>
            <person name="Dhargay N."/>
            <person name="Dooley K."/>
            <person name="Dooley E."/>
            <person name="Doricent M."/>
            <person name="Dorje P."/>
            <person name="Dorjee K."/>
            <person name="Dupes A."/>
            <person name="Elong R."/>
            <person name="Falk J."/>
            <person name="Farina A."/>
            <person name="Faro S."/>
            <person name="Ferguson D."/>
            <person name="Fisher S."/>
            <person name="Foley C.D."/>
            <person name="Franke A."/>
            <person name="Friedrich D."/>
            <person name="Gadbois L."/>
            <person name="Gearin G."/>
            <person name="Gearin C.R."/>
            <person name="Giannoukos G."/>
            <person name="Goode T."/>
            <person name="Graham J."/>
            <person name="Grandbois E."/>
            <person name="Grewal S."/>
            <person name="Gyaltsen K."/>
            <person name="Hafez N."/>
            <person name="Hagos B."/>
            <person name="Hall J."/>
            <person name="Henson C."/>
            <person name="Hollinger A."/>
            <person name="Honan T."/>
            <person name="Huard M.D."/>
            <person name="Hughes L."/>
            <person name="Hurhula B."/>
            <person name="Husby M.E."/>
            <person name="Kamat A."/>
            <person name="Kanga B."/>
            <person name="Kashin S."/>
            <person name="Khazanovich D."/>
            <person name="Kisner P."/>
            <person name="Lance K."/>
            <person name="Lara M."/>
            <person name="Lee W."/>
            <person name="Lennon N."/>
            <person name="Letendre F."/>
            <person name="LeVine R."/>
            <person name="Lipovsky A."/>
            <person name="Liu X."/>
            <person name="Liu J."/>
            <person name="Liu S."/>
            <person name="Lokyitsang T."/>
            <person name="Lokyitsang Y."/>
            <person name="Lubonja R."/>
            <person name="Lui A."/>
            <person name="MacDonald P."/>
            <person name="Magnisalis V."/>
            <person name="Maru K."/>
            <person name="Matthews C."/>
            <person name="McCusker W."/>
            <person name="McDonough S."/>
            <person name="Mehta T."/>
            <person name="Meldrim J."/>
            <person name="Meneus L."/>
            <person name="Mihai O."/>
            <person name="Mihalev A."/>
            <person name="Mihova T."/>
            <person name="Mittelman R."/>
            <person name="Mlenga V."/>
            <person name="Montmayeur A."/>
            <person name="Mulrain L."/>
            <person name="Navidi A."/>
            <person name="Naylor J."/>
            <person name="Negash T."/>
            <person name="Nguyen T."/>
            <person name="Nguyen N."/>
            <person name="Nicol R."/>
            <person name="Norbu C."/>
            <person name="Norbu N."/>
            <person name="Novod N."/>
            <person name="O'Neill B."/>
            <person name="Osman S."/>
            <person name="Markiewicz E."/>
            <person name="Oyono O.L."/>
            <person name="Patti C."/>
            <person name="Phunkhang P."/>
            <person name="Pierre F."/>
            <person name="Priest M."/>
            <person name="Raghuraman S."/>
            <person name="Rege F."/>
            <person name="Reyes R."/>
            <person name="Rise C."/>
            <person name="Rogov P."/>
            <person name="Ross K."/>
            <person name="Ryan E."/>
            <person name="Settipalli S."/>
            <person name="Shea T."/>
            <person name="Sherpa N."/>
            <person name="Shi L."/>
            <person name="Shih D."/>
            <person name="Sparrow T."/>
            <person name="Spaulding J."/>
            <person name="Stalker J."/>
            <person name="Stange-Thomann N."/>
            <person name="Stavropoulos S."/>
            <person name="Stone C."/>
            <person name="Strader C."/>
            <person name="Tesfaye S."/>
            <person name="Thomson T."/>
            <person name="Thoulutsang Y."/>
            <person name="Thoulutsang D."/>
            <person name="Topham K."/>
            <person name="Topping I."/>
            <person name="Tsamla T."/>
            <person name="Vassiliev H."/>
            <person name="Vo A."/>
            <person name="Wangchuk T."/>
            <person name="Wangdi T."/>
            <person name="Weiand M."/>
            <person name="Wilkinson J."/>
            <person name="Wilson A."/>
            <person name="Yadav S."/>
            <person name="Young G."/>
            <person name="Yu Q."/>
            <person name="Zembek L."/>
            <person name="Zhong D."/>
            <person name="Zimmer A."/>
            <person name="Zwirko Z."/>
            <person name="Jaffe D.B."/>
            <person name="Alvarez P."/>
            <person name="Brockman W."/>
            <person name="Butler J."/>
            <person name="Chin C."/>
            <person name="Gnerre S."/>
            <person name="Grabherr M."/>
            <person name="Kleber M."/>
            <person name="Mauceli E."/>
            <person name="MacCallum I."/>
        </authorList>
    </citation>
    <scope>NUCLEOTIDE SEQUENCE [LARGE SCALE GENOMIC DNA]</scope>
    <source>
        <strain evidence="3">Tucson 14030-0811.24</strain>
    </source>
</reference>
<dbReference type="eggNOG" id="ENOG502RZD1">
    <property type="taxonomic scope" value="Eukaryota"/>
</dbReference>
<organism evidence="2 3">
    <name type="scientific">Drosophila willistoni</name>
    <name type="common">Fruit fly</name>
    <dbReference type="NCBI Taxonomy" id="7260"/>
    <lineage>
        <taxon>Eukaryota</taxon>
        <taxon>Metazoa</taxon>
        <taxon>Ecdysozoa</taxon>
        <taxon>Arthropoda</taxon>
        <taxon>Hexapoda</taxon>
        <taxon>Insecta</taxon>
        <taxon>Pterygota</taxon>
        <taxon>Neoptera</taxon>
        <taxon>Endopterygota</taxon>
        <taxon>Diptera</taxon>
        <taxon>Brachycera</taxon>
        <taxon>Muscomorpha</taxon>
        <taxon>Ephydroidea</taxon>
        <taxon>Drosophilidae</taxon>
        <taxon>Drosophila</taxon>
        <taxon>Sophophora</taxon>
    </lineage>
</organism>
<dbReference type="InterPro" id="IPR004119">
    <property type="entry name" value="EcKL"/>
</dbReference>
<dbReference type="HOGENOM" id="CLU_010718_0_2_1"/>
<dbReference type="EMBL" id="CH964272">
    <property type="protein sequence ID" value="EDW84829.2"/>
    <property type="molecule type" value="Genomic_DNA"/>
</dbReference>
<dbReference type="OrthoDB" id="191037at2759"/>
<evidence type="ECO:0000313" key="2">
    <source>
        <dbReference type="EMBL" id="EDW84829.2"/>
    </source>
</evidence>
<accession>B4NIK6</accession>
<dbReference type="SMART" id="SM00587">
    <property type="entry name" value="CHK"/>
    <property type="match status" value="2"/>
</dbReference>
<dbReference type="GO" id="GO:0016740">
    <property type="term" value="F:transferase activity"/>
    <property type="evidence" value="ECO:0007669"/>
    <property type="project" value="UniProtKB-KW"/>
</dbReference>
<dbReference type="InParanoid" id="B4NIK6"/>
<feature type="domain" description="CHK kinase-like" evidence="1">
    <location>
        <begin position="488"/>
        <end position="683"/>
    </location>
</feature>
<keyword evidence="2" id="KW-0808">Transferase</keyword>
<gene>
    <name evidence="2" type="primary">Dwil\GK14332</name>
    <name evidence="2" type="ORF">Dwil_GK14332</name>
</gene>
<proteinExistence type="predicted"/>
<dbReference type="AlphaFoldDB" id="B4NIK6"/>
<protein>
    <recommendedName>
        <fullName evidence="1">CHK kinase-like domain-containing protein</fullName>
    </recommendedName>
</protein>
<keyword evidence="3" id="KW-1185">Reference proteome</keyword>
<dbReference type="Pfam" id="PF02958">
    <property type="entry name" value="EcKL"/>
    <property type="match status" value="2"/>
</dbReference>
<dbReference type="InterPro" id="IPR011009">
    <property type="entry name" value="Kinase-like_dom_sf"/>
</dbReference>
<dbReference type="Gene3D" id="3.90.1200.10">
    <property type="match status" value="2"/>
</dbReference>
<name>B4NIK6_DROWI</name>